<feature type="domain" description="FAD/NAD(P)-binding" evidence="6">
    <location>
        <begin position="91"/>
        <end position="273"/>
    </location>
</feature>
<dbReference type="RefSeq" id="XP_004335572.1">
    <property type="nucleotide sequence ID" value="XM_004335524.1"/>
</dbReference>
<keyword evidence="4" id="KW-0560">Oxidoreductase</keyword>
<dbReference type="OMA" id="DAMAIRN"/>
<dbReference type="GeneID" id="14914124"/>
<evidence type="ECO:0000256" key="5">
    <source>
        <dbReference type="ARBA" id="ARBA00023027"/>
    </source>
</evidence>
<dbReference type="STRING" id="1257118.L8GL60"/>
<dbReference type="KEGG" id="acan:ACA1_358270"/>
<dbReference type="SUPFAM" id="SSF51905">
    <property type="entry name" value="FAD/NAD(P)-binding domain"/>
    <property type="match status" value="1"/>
</dbReference>
<evidence type="ECO:0000313" key="7">
    <source>
        <dbReference type="EMBL" id="ELR13559.1"/>
    </source>
</evidence>
<dbReference type="OrthoDB" id="3244603at2759"/>
<evidence type="ECO:0000256" key="2">
    <source>
        <dbReference type="ARBA" id="ARBA00022630"/>
    </source>
</evidence>
<dbReference type="PANTHER" id="PTHR43706">
    <property type="entry name" value="NADH DEHYDROGENASE"/>
    <property type="match status" value="1"/>
</dbReference>
<keyword evidence="3" id="KW-0274">FAD</keyword>
<dbReference type="VEuPathDB" id="AmoebaDB:ACA1_358270"/>
<dbReference type="InterPro" id="IPR045024">
    <property type="entry name" value="NDH-2"/>
</dbReference>
<dbReference type="PRINTS" id="PR00368">
    <property type="entry name" value="FADPNR"/>
</dbReference>
<organism evidence="7 8">
    <name type="scientific">Acanthamoeba castellanii (strain ATCC 30010 / Neff)</name>
    <dbReference type="NCBI Taxonomy" id="1257118"/>
    <lineage>
        <taxon>Eukaryota</taxon>
        <taxon>Amoebozoa</taxon>
        <taxon>Discosea</taxon>
        <taxon>Longamoebia</taxon>
        <taxon>Centramoebida</taxon>
        <taxon>Acanthamoebidae</taxon>
        <taxon>Acanthamoeba</taxon>
    </lineage>
</organism>
<dbReference type="AlphaFoldDB" id="L8GL60"/>
<evidence type="ECO:0000256" key="1">
    <source>
        <dbReference type="ARBA" id="ARBA00005272"/>
    </source>
</evidence>
<feature type="non-terminal residue" evidence="7">
    <location>
        <position position="1"/>
    </location>
</feature>
<keyword evidence="2" id="KW-0285">Flavoprotein</keyword>
<dbReference type="Pfam" id="PF07992">
    <property type="entry name" value="Pyr_redox_2"/>
    <property type="match status" value="1"/>
</dbReference>
<accession>L8GL60</accession>
<reference evidence="7 8" key="1">
    <citation type="journal article" date="2013" name="Genome Biol.">
        <title>Genome of Acanthamoeba castellanii highlights extensive lateral gene transfer and early evolution of tyrosine kinase signaling.</title>
        <authorList>
            <person name="Clarke M."/>
            <person name="Lohan A.J."/>
            <person name="Liu B."/>
            <person name="Lagkouvardos I."/>
            <person name="Roy S."/>
            <person name="Zafar N."/>
            <person name="Bertelli C."/>
            <person name="Schilde C."/>
            <person name="Kianianmomeni A."/>
            <person name="Burglin T.R."/>
            <person name="Frech C."/>
            <person name="Turcotte B."/>
            <person name="Kopec K.O."/>
            <person name="Synnott J.M."/>
            <person name="Choo C."/>
            <person name="Paponov I."/>
            <person name="Finkler A."/>
            <person name="Soon Heng Tan C."/>
            <person name="Hutchins A.P."/>
            <person name="Weinmeier T."/>
            <person name="Rattei T."/>
            <person name="Chu J.S."/>
            <person name="Gimenez G."/>
            <person name="Irimia M."/>
            <person name="Rigden D.J."/>
            <person name="Fitzpatrick D.A."/>
            <person name="Lorenzo-Morales J."/>
            <person name="Bateman A."/>
            <person name="Chiu C.H."/>
            <person name="Tang P."/>
            <person name="Hegemann P."/>
            <person name="Fromm H."/>
            <person name="Raoult D."/>
            <person name="Greub G."/>
            <person name="Miranda-Saavedra D."/>
            <person name="Chen N."/>
            <person name="Nash P."/>
            <person name="Ginger M.L."/>
            <person name="Horn M."/>
            <person name="Schaap P."/>
            <person name="Caler L."/>
            <person name="Loftus B."/>
        </authorList>
    </citation>
    <scope>NUCLEOTIDE SEQUENCE [LARGE SCALE GENOMIC DNA]</scope>
    <source>
        <strain evidence="7 8">Neff</strain>
    </source>
</reference>
<dbReference type="InterPro" id="IPR036188">
    <property type="entry name" value="FAD/NAD-bd_sf"/>
</dbReference>
<evidence type="ECO:0000259" key="6">
    <source>
        <dbReference type="Pfam" id="PF07992"/>
    </source>
</evidence>
<keyword evidence="5" id="KW-0520">NAD</keyword>
<evidence type="ECO:0000256" key="4">
    <source>
        <dbReference type="ARBA" id="ARBA00023002"/>
    </source>
</evidence>
<gene>
    <name evidence="7" type="ORF">ACA1_358270</name>
</gene>
<dbReference type="GO" id="GO:0005739">
    <property type="term" value="C:mitochondrion"/>
    <property type="evidence" value="ECO:0007669"/>
    <property type="project" value="TreeGrafter"/>
</dbReference>
<keyword evidence="8" id="KW-1185">Reference proteome</keyword>
<dbReference type="Gene3D" id="3.50.50.100">
    <property type="match status" value="1"/>
</dbReference>
<evidence type="ECO:0000256" key="3">
    <source>
        <dbReference type="ARBA" id="ARBA00022827"/>
    </source>
</evidence>
<sequence>MLRSSNKVASTRGMQRACFASRTTISHGSKQLQVPSGGRLYSSTTSTAGSASRQSAFRWPVVAAITAVGVGGGLYLLQGHVFAAESQPKPKLVILGSGWGALSVVRELDTSKYDVTIVSPRNYFLFTPLLPSVTVGTLEPKAIIEPIRKYCRRSHADVDYFEAVATDVDPTNKTVSCHVSTPGLDDSARDFTLPYDKLVVAVGAINNTFGTPGVEENCLFLKEIDDAMAIRNKMLDCLELASLPTTSEEEKKRLLHFVVVGGGPTGVEAAAELR</sequence>
<comment type="similarity">
    <text evidence="1">Belongs to the NADH dehydrogenase family.</text>
</comment>
<dbReference type="InterPro" id="IPR023753">
    <property type="entry name" value="FAD/NAD-binding_dom"/>
</dbReference>
<name>L8GL60_ACACF</name>
<proteinExistence type="inferred from homology"/>
<evidence type="ECO:0000313" key="8">
    <source>
        <dbReference type="Proteomes" id="UP000011083"/>
    </source>
</evidence>
<dbReference type="Proteomes" id="UP000011083">
    <property type="component" value="Unassembled WGS sequence"/>
</dbReference>
<dbReference type="PANTHER" id="PTHR43706:SF50">
    <property type="entry name" value="NADH DEHYDROGENASE (UBIQUINONE)-RELATED"/>
    <property type="match status" value="1"/>
</dbReference>
<dbReference type="GO" id="GO:0003954">
    <property type="term" value="F:NADH dehydrogenase activity"/>
    <property type="evidence" value="ECO:0007669"/>
    <property type="project" value="InterPro"/>
</dbReference>
<protein>
    <submittedName>
        <fullName evidence="7">Pyridine nucleotidedisulfide oxidoreductase domain containing protein</fullName>
    </submittedName>
</protein>
<dbReference type="EMBL" id="KB008090">
    <property type="protein sequence ID" value="ELR13559.1"/>
    <property type="molecule type" value="Genomic_DNA"/>
</dbReference>